<dbReference type="Proteomes" id="UP001465153">
    <property type="component" value="Unassembled WGS sequence"/>
</dbReference>
<dbReference type="SUPFAM" id="SSF158682">
    <property type="entry name" value="TerB-like"/>
    <property type="match status" value="1"/>
</dbReference>
<keyword evidence="2" id="KW-1185">Reference proteome</keyword>
<sequence>MHILLALITAITGLLWILFRLHRAGVDLNSLNPFVWYRKYKWQQQYGSNPLHQLETPLEAVGVILVLIAKSQSDLTCEAKQELIQLFINQLHVPQSQADEFYHGCAYLTRDVTTAELEIPSILKPNKANFTLAQVDSLLQLMESAAKMDGEPSEHQLQIIDAVKKEFNR</sequence>
<comment type="caution">
    <text evidence="1">The sequence shown here is derived from an EMBL/GenBank/DDBJ whole genome shotgun (WGS) entry which is preliminary data.</text>
</comment>
<gene>
    <name evidence="1" type="ORF">NBRC116591_10070</name>
</gene>
<evidence type="ECO:0008006" key="3">
    <source>
        <dbReference type="Google" id="ProtNLM"/>
    </source>
</evidence>
<protein>
    <recommendedName>
        <fullName evidence="3">Tellurite resistance protein TerB</fullName>
    </recommendedName>
</protein>
<dbReference type="InterPro" id="IPR029024">
    <property type="entry name" value="TerB-like"/>
</dbReference>
<dbReference type="EMBL" id="BAABWN010000003">
    <property type="protein sequence ID" value="GAA6167197.1"/>
    <property type="molecule type" value="Genomic_DNA"/>
</dbReference>
<name>A0ABQ0A6C2_9GAMM</name>
<accession>A0ABQ0A6C2</accession>
<evidence type="ECO:0000313" key="1">
    <source>
        <dbReference type="EMBL" id="GAA6167197.1"/>
    </source>
</evidence>
<dbReference type="RefSeq" id="WP_353301911.1">
    <property type="nucleotide sequence ID" value="NZ_BAABWN010000003.1"/>
</dbReference>
<evidence type="ECO:0000313" key="2">
    <source>
        <dbReference type="Proteomes" id="UP001465153"/>
    </source>
</evidence>
<reference evidence="1 2" key="1">
    <citation type="submission" date="2024-04" db="EMBL/GenBank/DDBJ databases">
        <title>Draft genome sequence of Sessilibacter corallicola NBRC 116591.</title>
        <authorList>
            <person name="Miyakawa T."/>
            <person name="Kusuya Y."/>
            <person name="Miura T."/>
        </authorList>
    </citation>
    <scope>NUCLEOTIDE SEQUENCE [LARGE SCALE GENOMIC DNA]</scope>
    <source>
        <strain evidence="1 2">KU-00831-HH</strain>
    </source>
</reference>
<organism evidence="1 2">
    <name type="scientific">Sessilibacter corallicola</name>
    <dbReference type="NCBI Taxonomy" id="2904075"/>
    <lineage>
        <taxon>Bacteria</taxon>
        <taxon>Pseudomonadati</taxon>
        <taxon>Pseudomonadota</taxon>
        <taxon>Gammaproteobacteria</taxon>
        <taxon>Cellvibrionales</taxon>
        <taxon>Cellvibrionaceae</taxon>
        <taxon>Sessilibacter</taxon>
    </lineage>
</organism>
<proteinExistence type="predicted"/>